<reference evidence="2 3" key="1">
    <citation type="submission" date="2023-06" db="EMBL/GenBank/DDBJ databases">
        <authorList>
            <person name="Zeman M."/>
            <person name="Kubasova T."/>
            <person name="Jahodarova E."/>
            <person name="Nykrynova M."/>
            <person name="Rychlik I."/>
        </authorList>
    </citation>
    <scope>NUCLEOTIDE SEQUENCE [LARGE SCALE GENOMIC DNA]</scope>
    <source>
        <strain evidence="2 3">ET4</strain>
    </source>
</reference>
<dbReference type="EMBL" id="JAUDCF010000025">
    <property type="protein sequence ID" value="MDM8146232.1"/>
    <property type="molecule type" value="Genomic_DNA"/>
</dbReference>
<evidence type="ECO:0000256" key="1">
    <source>
        <dbReference type="SAM" id="MobiDB-lite"/>
    </source>
</evidence>
<reference evidence="3" key="2">
    <citation type="submission" date="2023-07" db="EMBL/GenBank/DDBJ databases">
        <title>Identification and characterization of horizontal gene transfer across gut microbiota members of farm animals based on homology search.</title>
        <authorList>
            <person name="Schwarzerova J."/>
            <person name="Nykrynova M."/>
            <person name="Jureckova K."/>
            <person name="Cejkova D."/>
            <person name="Rychlik I."/>
        </authorList>
    </citation>
    <scope>NUCLEOTIDE SEQUENCE [LARGE SCALE GENOMIC DNA]</scope>
    <source>
        <strain evidence="3">ET4</strain>
    </source>
</reference>
<dbReference type="Proteomes" id="UP001228403">
    <property type="component" value="Unassembled WGS sequence"/>
</dbReference>
<sequence>MTPNFRKKDGNSSRDIKHGPPCVFWSRHWFSENLFSPFYYLDKITKRTNENPFFASKNTGSYKNSNLRGLKTGQPANNQLEKQQKTERYSASSRKKEAKIGTSEAQKKFVPTIKTLRPDD</sequence>
<protein>
    <submittedName>
        <fullName evidence="2">Uncharacterized protein</fullName>
    </submittedName>
</protein>
<keyword evidence="3" id="KW-1185">Reference proteome</keyword>
<proteinExistence type="predicted"/>
<comment type="caution">
    <text evidence="2">The sequence shown here is derived from an EMBL/GenBank/DDBJ whole genome shotgun (WGS) entry which is preliminary data.</text>
</comment>
<evidence type="ECO:0000313" key="3">
    <source>
        <dbReference type="Proteomes" id="UP001228403"/>
    </source>
</evidence>
<evidence type="ECO:0000313" key="2">
    <source>
        <dbReference type="EMBL" id="MDM8146232.1"/>
    </source>
</evidence>
<feature type="region of interest" description="Disordered" evidence="1">
    <location>
        <begin position="52"/>
        <end position="120"/>
    </location>
</feature>
<feature type="region of interest" description="Disordered" evidence="1">
    <location>
        <begin position="1"/>
        <end position="21"/>
    </location>
</feature>
<feature type="compositionally biased region" description="Basic and acidic residues" evidence="1">
    <location>
        <begin position="82"/>
        <end position="99"/>
    </location>
</feature>
<gene>
    <name evidence="2" type="ORF">QUW02_09930</name>
</gene>
<accession>A0ABT7U6S9</accession>
<feature type="compositionally biased region" description="Basic and acidic residues" evidence="1">
    <location>
        <begin position="1"/>
        <end position="18"/>
    </location>
</feature>
<name>A0ABT7U6S9_9BACE</name>
<organism evidence="2 3">
    <name type="scientific">Bacteroides eggerthii</name>
    <dbReference type="NCBI Taxonomy" id="28111"/>
    <lineage>
        <taxon>Bacteria</taxon>
        <taxon>Pseudomonadati</taxon>
        <taxon>Bacteroidota</taxon>
        <taxon>Bacteroidia</taxon>
        <taxon>Bacteroidales</taxon>
        <taxon>Bacteroidaceae</taxon>
        <taxon>Bacteroides</taxon>
    </lineage>
</organism>
<feature type="compositionally biased region" description="Polar residues" evidence="1">
    <location>
        <begin position="56"/>
        <end position="67"/>
    </location>
</feature>